<protein>
    <recommendedName>
        <fullName evidence="4">DUF4189 domain-containing protein</fullName>
    </recommendedName>
</protein>
<reference evidence="2 3" key="1">
    <citation type="submission" date="2024-08" db="EMBL/GenBank/DDBJ databases">
        <authorList>
            <person name="Lu H."/>
        </authorList>
    </citation>
    <scope>NUCLEOTIDE SEQUENCE [LARGE SCALE GENOMIC DNA]</scope>
    <source>
        <strain evidence="2 3">BYS78W</strain>
    </source>
</reference>
<keyword evidence="1" id="KW-0732">Signal</keyword>
<feature type="chain" id="PRO_5045695145" description="DUF4189 domain-containing protein" evidence="1">
    <location>
        <begin position="21"/>
        <end position="133"/>
    </location>
</feature>
<organism evidence="2 3">
    <name type="scientific">Pelomonas candidula</name>
    <dbReference type="NCBI Taxonomy" id="3299025"/>
    <lineage>
        <taxon>Bacteria</taxon>
        <taxon>Pseudomonadati</taxon>
        <taxon>Pseudomonadota</taxon>
        <taxon>Betaproteobacteria</taxon>
        <taxon>Burkholderiales</taxon>
        <taxon>Sphaerotilaceae</taxon>
        <taxon>Roseateles</taxon>
    </lineage>
</organism>
<dbReference type="RefSeq" id="WP_394405815.1">
    <property type="nucleotide sequence ID" value="NZ_JBIGIC010000001.1"/>
</dbReference>
<dbReference type="EMBL" id="JBIGIC010000001">
    <property type="protein sequence ID" value="MFG6485295.1"/>
    <property type="molecule type" value="Genomic_DNA"/>
</dbReference>
<gene>
    <name evidence="2" type="ORF">ACG04R_01355</name>
</gene>
<evidence type="ECO:0000313" key="3">
    <source>
        <dbReference type="Proteomes" id="UP001606134"/>
    </source>
</evidence>
<evidence type="ECO:0000313" key="2">
    <source>
        <dbReference type="EMBL" id="MFG6485295.1"/>
    </source>
</evidence>
<comment type="caution">
    <text evidence="2">The sequence shown here is derived from an EMBL/GenBank/DDBJ whole genome shotgun (WGS) entry which is preliminary data.</text>
</comment>
<dbReference type="PROSITE" id="PS51257">
    <property type="entry name" value="PROKAR_LIPOPROTEIN"/>
    <property type="match status" value="1"/>
</dbReference>
<proteinExistence type="predicted"/>
<feature type="signal peptide" evidence="1">
    <location>
        <begin position="1"/>
        <end position="20"/>
    </location>
</feature>
<name>A0ABW7H5X1_9BURK</name>
<sequence>MNLPRLLAFALAGIALASCAQTPPPPAAATEPESARLGRELRSLIGPAACSSDAQCRTVPVGAKACGGPAGYWAWSTKDTDGEALKALAAAQAAAHRREVEASGLRSNCAMTADPGAVCVAGHCQLATTPAAR</sequence>
<keyword evidence="3" id="KW-1185">Reference proteome</keyword>
<evidence type="ECO:0000256" key="1">
    <source>
        <dbReference type="SAM" id="SignalP"/>
    </source>
</evidence>
<evidence type="ECO:0008006" key="4">
    <source>
        <dbReference type="Google" id="ProtNLM"/>
    </source>
</evidence>
<dbReference type="Proteomes" id="UP001606134">
    <property type="component" value="Unassembled WGS sequence"/>
</dbReference>
<accession>A0ABW7H5X1</accession>